<dbReference type="PANTHER" id="PTHR31760:SF0">
    <property type="entry name" value="S-ADENOSYL-L-METHIONINE-DEPENDENT METHYLTRANSFERASES SUPERFAMILY PROTEIN"/>
    <property type="match status" value="1"/>
</dbReference>
<dbReference type="GO" id="GO:0070043">
    <property type="term" value="F:rRNA (guanine-N7-)-methyltransferase activity"/>
    <property type="evidence" value="ECO:0007669"/>
    <property type="project" value="TreeGrafter"/>
</dbReference>
<evidence type="ECO:0000313" key="4">
    <source>
        <dbReference type="EMBL" id="VAW53246.1"/>
    </source>
</evidence>
<dbReference type="Pfam" id="PF02527">
    <property type="entry name" value="GidB"/>
    <property type="match status" value="1"/>
</dbReference>
<proteinExistence type="inferred from homology"/>
<dbReference type="InterPro" id="IPR029063">
    <property type="entry name" value="SAM-dependent_MTases_sf"/>
</dbReference>
<protein>
    <submittedName>
        <fullName evidence="4">16S rRNA (Guanine(527)-N(7))-methyltransferase</fullName>
        <ecNumber evidence="4">2.1.1.170</ecNumber>
    </submittedName>
</protein>
<gene>
    <name evidence="4" type="ORF">MNBD_GAMMA05-1153</name>
</gene>
<dbReference type="PANTHER" id="PTHR31760">
    <property type="entry name" value="S-ADENOSYL-L-METHIONINE-DEPENDENT METHYLTRANSFERASES SUPERFAMILY PROTEIN"/>
    <property type="match status" value="1"/>
</dbReference>
<dbReference type="SUPFAM" id="SSF53335">
    <property type="entry name" value="S-adenosyl-L-methionine-dependent methyltransferases"/>
    <property type="match status" value="1"/>
</dbReference>
<dbReference type="GO" id="GO:0005829">
    <property type="term" value="C:cytosol"/>
    <property type="evidence" value="ECO:0007669"/>
    <property type="project" value="TreeGrafter"/>
</dbReference>
<keyword evidence="1" id="KW-0963">Cytoplasm</keyword>
<dbReference type="CDD" id="cd02440">
    <property type="entry name" value="AdoMet_MTases"/>
    <property type="match status" value="1"/>
</dbReference>
<dbReference type="EMBL" id="UOFE01000033">
    <property type="protein sequence ID" value="VAW53246.1"/>
    <property type="molecule type" value="Genomic_DNA"/>
</dbReference>
<evidence type="ECO:0000256" key="3">
    <source>
        <dbReference type="ARBA" id="ARBA00022679"/>
    </source>
</evidence>
<dbReference type="Gene3D" id="3.40.50.150">
    <property type="entry name" value="Vaccinia Virus protein VP39"/>
    <property type="match status" value="1"/>
</dbReference>
<dbReference type="NCBIfam" id="TIGR00138">
    <property type="entry name" value="rsmG_gidB"/>
    <property type="match status" value="1"/>
</dbReference>
<dbReference type="HAMAP" id="MF_00074">
    <property type="entry name" value="16SrRNA_methyltr_G"/>
    <property type="match status" value="1"/>
</dbReference>
<evidence type="ECO:0000256" key="2">
    <source>
        <dbReference type="ARBA" id="ARBA00022552"/>
    </source>
</evidence>
<name>A0A3B0X8U7_9ZZZZ</name>
<reference evidence="4" key="1">
    <citation type="submission" date="2018-06" db="EMBL/GenBank/DDBJ databases">
        <authorList>
            <person name="Zhirakovskaya E."/>
        </authorList>
    </citation>
    <scope>NUCLEOTIDE SEQUENCE</scope>
</reference>
<organism evidence="4">
    <name type="scientific">hydrothermal vent metagenome</name>
    <dbReference type="NCBI Taxonomy" id="652676"/>
    <lineage>
        <taxon>unclassified sequences</taxon>
        <taxon>metagenomes</taxon>
        <taxon>ecological metagenomes</taxon>
    </lineage>
</organism>
<dbReference type="InterPro" id="IPR003682">
    <property type="entry name" value="rRNA_ssu_MeTfrase_G"/>
</dbReference>
<keyword evidence="3 4" id="KW-0808">Transferase</keyword>
<keyword evidence="4" id="KW-0489">Methyltransferase</keyword>
<evidence type="ECO:0000256" key="1">
    <source>
        <dbReference type="ARBA" id="ARBA00022490"/>
    </source>
</evidence>
<dbReference type="AlphaFoldDB" id="A0A3B0X8U7"/>
<dbReference type="EC" id="2.1.1.170" evidence="4"/>
<dbReference type="PIRSF" id="PIRSF003078">
    <property type="entry name" value="GidB"/>
    <property type="match status" value="1"/>
</dbReference>
<keyword evidence="2" id="KW-0698">rRNA processing</keyword>
<accession>A0A3B0X8U7</accession>
<sequence length="218" mass="25004">MKEPLRQQLEFGLKQMGLRYPVEIQQKLVHYIQLIARWNKAFNLTAIRDVEEMVSKHLLDSLVVQPYLEGSLILDIGSGAGLPGIPFAITSPDKKFVLIDSNGKKTRFLVQAKIDLKLDNVEVIQQRVEDFQPMEEGHRIYFDVITARAYANTDAILNTSAHLQNEATRILVMQGKLDEQIKNDQYQLVESHSLDVYGLDAERHLLEIKRLKIKRALI</sequence>